<dbReference type="STRING" id="70448.A0A090M4Z0"/>
<dbReference type="FunCoup" id="A0A090M4Z0">
    <property type="interactions" value="902"/>
</dbReference>
<dbReference type="PROSITE" id="PS50294">
    <property type="entry name" value="WD_REPEATS_REGION"/>
    <property type="match status" value="3"/>
</dbReference>
<keyword evidence="1 3" id="KW-0853">WD repeat</keyword>
<dbReference type="InterPro" id="IPR020472">
    <property type="entry name" value="WD40_PAC1"/>
</dbReference>
<keyword evidence="5" id="KW-1185">Reference proteome</keyword>
<dbReference type="PROSITE" id="PS50082">
    <property type="entry name" value="WD_REPEATS_2"/>
    <property type="match status" value="5"/>
</dbReference>
<dbReference type="InParanoid" id="A0A090M4Z0"/>
<dbReference type="EMBL" id="CAID01000010">
    <property type="protein sequence ID" value="CEF99261.1"/>
    <property type="molecule type" value="Genomic_DNA"/>
</dbReference>
<dbReference type="PANTHER" id="PTHR44090">
    <property type="entry name" value="WD REPEAT-CONTAINING PROTEIN 61"/>
    <property type="match status" value="1"/>
</dbReference>
<feature type="repeat" description="WD" evidence="3">
    <location>
        <begin position="65"/>
        <end position="105"/>
    </location>
</feature>
<dbReference type="InterPro" id="IPR019775">
    <property type="entry name" value="WD40_repeat_CS"/>
</dbReference>
<proteinExistence type="predicted"/>
<feature type="repeat" description="WD" evidence="3">
    <location>
        <begin position="10"/>
        <end position="47"/>
    </location>
</feature>
<dbReference type="AlphaFoldDB" id="A0A090M4Z0"/>
<accession>A0A090M4Z0</accession>
<gene>
    <name evidence="4" type="ORF">OT_ostta10g00220</name>
</gene>
<dbReference type="CDD" id="cd00200">
    <property type="entry name" value="WD40"/>
    <property type="match status" value="1"/>
</dbReference>
<evidence type="ECO:0000313" key="5">
    <source>
        <dbReference type="Proteomes" id="UP000009170"/>
    </source>
</evidence>
<dbReference type="GeneID" id="9832021"/>
<evidence type="ECO:0000256" key="3">
    <source>
        <dbReference type="PROSITE-ProRule" id="PRU00221"/>
    </source>
</evidence>
<dbReference type="InterPro" id="IPR036322">
    <property type="entry name" value="WD40_repeat_dom_sf"/>
</dbReference>
<reference evidence="4 5" key="2">
    <citation type="journal article" date="2014" name="BMC Genomics">
        <title>An improved genome of the model marine alga Ostreococcus tauri unfolds by assessing Illumina de novo assemblies.</title>
        <authorList>
            <person name="Blanc-Mathieu R."/>
            <person name="Verhelst B."/>
            <person name="Derelle E."/>
            <person name="Rombauts S."/>
            <person name="Bouget F.Y."/>
            <person name="Carre I."/>
            <person name="Chateau A."/>
            <person name="Eyre-Walker A."/>
            <person name="Grimsley N."/>
            <person name="Moreau H."/>
            <person name="Piegu B."/>
            <person name="Rivals E."/>
            <person name="Schackwitz W."/>
            <person name="Van de Peer Y."/>
            <person name="Piganeau G."/>
        </authorList>
    </citation>
    <scope>NUCLEOTIDE SEQUENCE [LARGE SCALE GENOMIC DNA]</scope>
    <source>
        <strain evidence="5">OTTH 0595 / CCAP 157/2 / RCC745</strain>
    </source>
</reference>
<dbReference type="InterPro" id="IPR051510">
    <property type="entry name" value="SKI8"/>
</dbReference>
<dbReference type="RefSeq" id="XP_003081458.2">
    <property type="nucleotide sequence ID" value="XM_003081410.2"/>
</dbReference>
<reference evidence="5" key="1">
    <citation type="journal article" date="2006" name="Proc. Natl. Acad. Sci. U.S.A.">
        <title>Genome analysis of the smallest free-living eukaryote Ostreococcus tauri unveils many unique features.</title>
        <authorList>
            <person name="Derelle E."/>
            <person name="Ferraz C."/>
            <person name="Rombauts S."/>
            <person name="Rouze P."/>
            <person name="Worden A.Z."/>
            <person name="Robbens S."/>
            <person name="Partensky F."/>
            <person name="Degroeve S."/>
            <person name="Echeynie S."/>
            <person name="Cooke R."/>
            <person name="Saeys Y."/>
            <person name="Wuyts J."/>
            <person name="Jabbari K."/>
            <person name="Bowler C."/>
            <person name="Panaud O."/>
            <person name="Piegu B."/>
            <person name="Ball S.G."/>
            <person name="Ral J.-P."/>
            <person name="Bouget F.-Y."/>
            <person name="Piganeau G."/>
            <person name="De Baets B."/>
            <person name="Picard A."/>
            <person name="Delseny M."/>
            <person name="Demaille J."/>
            <person name="Van de Peer Y."/>
            <person name="Moreau H."/>
        </authorList>
    </citation>
    <scope>NUCLEOTIDE SEQUENCE [LARGE SCALE GENOMIC DNA]</scope>
    <source>
        <strain evidence="5">OTTH 0595 / CCAP 157/2 / RCC745</strain>
    </source>
</reference>
<dbReference type="KEGG" id="ota:OT_ostta10g00220"/>
<dbReference type="InterPro" id="IPR015943">
    <property type="entry name" value="WD40/YVTN_repeat-like_dom_sf"/>
</dbReference>
<comment type="caution">
    <text evidence="4">The sequence shown here is derived from an EMBL/GenBank/DDBJ whole genome shotgun (WGS) entry which is preliminary data.</text>
</comment>
<feature type="repeat" description="WD" evidence="3">
    <location>
        <begin position="170"/>
        <end position="201"/>
    </location>
</feature>
<dbReference type="PROSITE" id="PS00678">
    <property type="entry name" value="WD_REPEATS_1"/>
    <property type="match status" value="2"/>
</dbReference>
<organism evidence="4 5">
    <name type="scientific">Ostreococcus tauri</name>
    <name type="common">Marine green alga</name>
    <dbReference type="NCBI Taxonomy" id="70448"/>
    <lineage>
        <taxon>Eukaryota</taxon>
        <taxon>Viridiplantae</taxon>
        <taxon>Chlorophyta</taxon>
        <taxon>Mamiellophyceae</taxon>
        <taxon>Mamiellales</taxon>
        <taxon>Bathycoccaceae</taxon>
        <taxon>Ostreococcus</taxon>
    </lineage>
</organism>
<dbReference type="GO" id="GO:0016593">
    <property type="term" value="C:Cdc73/Paf1 complex"/>
    <property type="evidence" value="ECO:0007669"/>
    <property type="project" value="TreeGrafter"/>
</dbReference>
<dbReference type="Pfam" id="PF00400">
    <property type="entry name" value="WD40"/>
    <property type="match status" value="6"/>
</dbReference>
<name>A0A090M4Z0_OSTTA</name>
<feature type="repeat" description="WD" evidence="3">
    <location>
        <begin position="244"/>
        <end position="285"/>
    </location>
</feature>
<dbReference type="InterPro" id="IPR001680">
    <property type="entry name" value="WD40_rpt"/>
</dbReference>
<dbReference type="PRINTS" id="PR00320">
    <property type="entry name" value="GPROTEINBRPT"/>
</dbReference>
<dbReference type="Gene3D" id="2.130.10.10">
    <property type="entry name" value="YVTN repeat-like/Quinoprotein amine dehydrogenase"/>
    <property type="match status" value="2"/>
</dbReference>
<keyword evidence="2" id="KW-0677">Repeat</keyword>
<dbReference type="PANTHER" id="PTHR44090:SF1">
    <property type="entry name" value="SUPERKILLER COMPLEX PROTEIN 8"/>
    <property type="match status" value="1"/>
</dbReference>
<dbReference type="OrthoDB" id="497743at2759"/>
<sequence length="320" mass="33076">MRLSPLSRKHDAHGDEVWCVAFDASSSSLFTGSLDESVKRWDVTSSEGDGGDDGPIDALSSTHAYTGHALGVVSLATSTDGLVAASALDGVIRAWDASTGETVLALESAPAESWGVAFDPSSGSANLAVAGGVSQRVNVHDARTGEKKQTMELPATTAETPKNGRFAHCVAYSPDGKRIACGASDGTVAIFDVKTGKCASSLTGHASPVRDLTFSPDGKTLYTACDDGYAHVYDAHNKSLIDSLGGHKSWVLSVAAHPDGNALVTASSDSTVTLWDLSSRARAHVASDRADAAWCVRFSPDGTKLACAGADRSVSLFAFA</sequence>
<feature type="repeat" description="WD" evidence="3">
    <location>
        <begin position="202"/>
        <end position="243"/>
    </location>
</feature>
<dbReference type="SMART" id="SM00320">
    <property type="entry name" value="WD40"/>
    <property type="match status" value="7"/>
</dbReference>
<protein>
    <submittedName>
        <fullName evidence="4">G-protein beta WD-40 repeat</fullName>
    </submittedName>
</protein>
<dbReference type="SUPFAM" id="SSF50978">
    <property type="entry name" value="WD40 repeat-like"/>
    <property type="match status" value="1"/>
</dbReference>
<dbReference type="Proteomes" id="UP000009170">
    <property type="component" value="Unassembled WGS sequence"/>
</dbReference>
<evidence type="ECO:0000256" key="2">
    <source>
        <dbReference type="ARBA" id="ARBA00022737"/>
    </source>
</evidence>
<evidence type="ECO:0000256" key="1">
    <source>
        <dbReference type="ARBA" id="ARBA00022574"/>
    </source>
</evidence>
<evidence type="ECO:0000313" key="4">
    <source>
        <dbReference type="EMBL" id="CEF99261.1"/>
    </source>
</evidence>